<sequence length="105" mass="11897">MCSNSPHKITDFLQYDFIGAPWDPSWFGPSEHLVGNGGFSLRSRSKILALLSVSPWHKETQEDVWYSLNLHRVNGLIAPVNIAKTFSVETVYYESPLAVHRLPNI</sequence>
<evidence type="ECO:0000313" key="2">
    <source>
        <dbReference type="EMBL" id="CAF3774566.1"/>
    </source>
</evidence>
<evidence type="ECO:0000313" key="3">
    <source>
        <dbReference type="Proteomes" id="UP000663874"/>
    </source>
</evidence>
<comment type="caution">
    <text evidence="2">The sequence shown here is derived from an EMBL/GenBank/DDBJ whole genome shotgun (WGS) entry which is preliminary data.</text>
</comment>
<feature type="domain" description="DUF5672" evidence="1">
    <location>
        <begin position="2"/>
        <end position="100"/>
    </location>
</feature>
<proteinExistence type="predicted"/>
<dbReference type="AlphaFoldDB" id="A0A819AA02"/>
<accession>A0A819AA02</accession>
<gene>
    <name evidence="2" type="ORF">FNK824_LOCUS13558</name>
</gene>
<reference evidence="2" key="1">
    <citation type="submission" date="2021-02" db="EMBL/GenBank/DDBJ databases">
        <authorList>
            <person name="Nowell W R."/>
        </authorList>
    </citation>
    <scope>NUCLEOTIDE SEQUENCE</scope>
</reference>
<name>A0A819AA02_9BILA</name>
<dbReference type="EMBL" id="CAJOBE010001787">
    <property type="protein sequence ID" value="CAF3774566.1"/>
    <property type="molecule type" value="Genomic_DNA"/>
</dbReference>
<dbReference type="InterPro" id="IPR043729">
    <property type="entry name" value="DUF5672"/>
</dbReference>
<dbReference type="Pfam" id="PF18922">
    <property type="entry name" value="DUF5672"/>
    <property type="match status" value="1"/>
</dbReference>
<protein>
    <recommendedName>
        <fullName evidence="1">DUF5672 domain-containing protein</fullName>
    </recommendedName>
</protein>
<evidence type="ECO:0000259" key="1">
    <source>
        <dbReference type="Pfam" id="PF18922"/>
    </source>
</evidence>
<organism evidence="2 3">
    <name type="scientific">Rotaria sordida</name>
    <dbReference type="NCBI Taxonomy" id="392033"/>
    <lineage>
        <taxon>Eukaryota</taxon>
        <taxon>Metazoa</taxon>
        <taxon>Spiralia</taxon>
        <taxon>Gnathifera</taxon>
        <taxon>Rotifera</taxon>
        <taxon>Eurotatoria</taxon>
        <taxon>Bdelloidea</taxon>
        <taxon>Philodinida</taxon>
        <taxon>Philodinidae</taxon>
        <taxon>Rotaria</taxon>
    </lineage>
</organism>
<dbReference type="Proteomes" id="UP000663874">
    <property type="component" value="Unassembled WGS sequence"/>
</dbReference>